<dbReference type="AlphaFoldDB" id="A0AAD7NTK2"/>
<feature type="compositionally biased region" description="Low complexity" evidence="2">
    <location>
        <begin position="303"/>
        <end position="327"/>
    </location>
</feature>
<feature type="region of interest" description="Disordered" evidence="2">
    <location>
        <begin position="156"/>
        <end position="182"/>
    </location>
</feature>
<dbReference type="InterPro" id="IPR018466">
    <property type="entry name" value="Kre9/Knh1-like_N"/>
</dbReference>
<feature type="domain" description="Yeast cell wall synthesis Kre9/Knh1-like N-terminal" evidence="4">
    <location>
        <begin position="58"/>
        <end position="136"/>
    </location>
</feature>
<accession>A0AAD7NTK2</accession>
<dbReference type="Proteomes" id="UP001215598">
    <property type="component" value="Unassembled WGS sequence"/>
</dbReference>
<feature type="transmembrane region" description="Helical" evidence="3">
    <location>
        <begin position="224"/>
        <end position="246"/>
    </location>
</feature>
<keyword evidence="3" id="KW-1133">Transmembrane helix</keyword>
<feature type="region of interest" description="Disordered" evidence="2">
    <location>
        <begin position="268"/>
        <end position="329"/>
    </location>
</feature>
<sequence length="409" mass="44291">MVAPSLTHWRQVAIRPSFFLLPRSMRLPLLVILSGFLVDSALGLAIVNPLGPFSPNADATISWTHDEDDPTINSFNIILQNTAVTLSVQIAASVDISGDTITVHLPGNLPARTDYTFVFVTTAPSLVFATSDPFAIEDGEQTTTQVASTTSTAFGNTAKATSSTNNPSPSVPPSSLPTSSSAHSLLSTSSSFASSGSTTILPTSTPLPIASGLPTAKTRLPPGAIAAIALSLVFLFVLSFLLWLYLCRRTRLKRRRTRLPLGYLSTADQHERQHQHERRQMQAVSSKSPILTQLTSPLTPNAQPSTKFQTSTQQTQTQLTSPTLLSPNVEQNYARRKSLEARLHGMQQALTVTIPLGASSSESRDPPESDLELQNAGLRARIMALEQELHTYLEPERSEEERAPPGYLE</sequence>
<name>A0AAD7NTK2_9AGAR</name>
<proteinExistence type="predicted"/>
<keyword evidence="3" id="KW-0472">Membrane</keyword>
<dbReference type="Pfam" id="PF10342">
    <property type="entry name" value="Kre9_KNH"/>
    <property type="match status" value="1"/>
</dbReference>
<feature type="compositionally biased region" description="Basic and acidic residues" evidence="2">
    <location>
        <begin position="268"/>
        <end position="280"/>
    </location>
</feature>
<evidence type="ECO:0000256" key="2">
    <source>
        <dbReference type="SAM" id="MobiDB-lite"/>
    </source>
</evidence>
<keyword evidence="1" id="KW-0732">Signal</keyword>
<feature type="compositionally biased region" description="Polar residues" evidence="2">
    <location>
        <begin position="282"/>
        <end position="302"/>
    </location>
</feature>
<reference evidence="5" key="1">
    <citation type="submission" date="2023-03" db="EMBL/GenBank/DDBJ databases">
        <title>Massive genome expansion in bonnet fungi (Mycena s.s.) driven by repeated elements and novel gene families across ecological guilds.</title>
        <authorList>
            <consortium name="Lawrence Berkeley National Laboratory"/>
            <person name="Harder C.B."/>
            <person name="Miyauchi S."/>
            <person name="Viragh M."/>
            <person name="Kuo A."/>
            <person name="Thoen E."/>
            <person name="Andreopoulos B."/>
            <person name="Lu D."/>
            <person name="Skrede I."/>
            <person name="Drula E."/>
            <person name="Henrissat B."/>
            <person name="Morin E."/>
            <person name="Kohler A."/>
            <person name="Barry K."/>
            <person name="LaButti K."/>
            <person name="Morin E."/>
            <person name="Salamov A."/>
            <person name="Lipzen A."/>
            <person name="Mereny Z."/>
            <person name="Hegedus B."/>
            <person name="Baldrian P."/>
            <person name="Stursova M."/>
            <person name="Weitz H."/>
            <person name="Taylor A."/>
            <person name="Grigoriev I.V."/>
            <person name="Nagy L.G."/>
            <person name="Martin F."/>
            <person name="Kauserud H."/>
        </authorList>
    </citation>
    <scope>NUCLEOTIDE SEQUENCE</scope>
    <source>
        <strain evidence="5">CBHHK182m</strain>
    </source>
</reference>
<gene>
    <name evidence="5" type="ORF">B0H16DRAFT_1712941</name>
</gene>
<evidence type="ECO:0000256" key="3">
    <source>
        <dbReference type="SAM" id="Phobius"/>
    </source>
</evidence>
<evidence type="ECO:0000313" key="6">
    <source>
        <dbReference type="Proteomes" id="UP001215598"/>
    </source>
</evidence>
<organism evidence="5 6">
    <name type="scientific">Mycena metata</name>
    <dbReference type="NCBI Taxonomy" id="1033252"/>
    <lineage>
        <taxon>Eukaryota</taxon>
        <taxon>Fungi</taxon>
        <taxon>Dikarya</taxon>
        <taxon>Basidiomycota</taxon>
        <taxon>Agaricomycotina</taxon>
        <taxon>Agaricomycetes</taxon>
        <taxon>Agaricomycetidae</taxon>
        <taxon>Agaricales</taxon>
        <taxon>Marasmiineae</taxon>
        <taxon>Mycenaceae</taxon>
        <taxon>Mycena</taxon>
    </lineage>
</organism>
<evidence type="ECO:0000259" key="4">
    <source>
        <dbReference type="Pfam" id="PF10342"/>
    </source>
</evidence>
<protein>
    <recommendedName>
        <fullName evidence="4">Yeast cell wall synthesis Kre9/Knh1-like N-terminal domain-containing protein</fullName>
    </recommendedName>
</protein>
<evidence type="ECO:0000256" key="1">
    <source>
        <dbReference type="ARBA" id="ARBA00022729"/>
    </source>
</evidence>
<keyword evidence="3" id="KW-0812">Transmembrane</keyword>
<comment type="caution">
    <text evidence="5">The sequence shown here is derived from an EMBL/GenBank/DDBJ whole genome shotgun (WGS) entry which is preliminary data.</text>
</comment>
<dbReference type="EMBL" id="JARKIB010000010">
    <property type="protein sequence ID" value="KAJ7775358.1"/>
    <property type="molecule type" value="Genomic_DNA"/>
</dbReference>
<evidence type="ECO:0000313" key="5">
    <source>
        <dbReference type="EMBL" id="KAJ7775358.1"/>
    </source>
</evidence>
<keyword evidence="6" id="KW-1185">Reference proteome</keyword>